<feature type="compositionally biased region" description="Low complexity" evidence="5">
    <location>
        <begin position="837"/>
        <end position="849"/>
    </location>
</feature>
<dbReference type="GO" id="GO:0016567">
    <property type="term" value="P:protein ubiquitination"/>
    <property type="evidence" value="ECO:0007669"/>
    <property type="project" value="TreeGrafter"/>
</dbReference>
<feature type="compositionally biased region" description="Polar residues" evidence="5">
    <location>
        <begin position="732"/>
        <end position="758"/>
    </location>
</feature>
<evidence type="ECO:0000256" key="3">
    <source>
        <dbReference type="ARBA" id="ARBA00022737"/>
    </source>
</evidence>
<dbReference type="Gene3D" id="2.130.10.10">
    <property type="entry name" value="YVTN repeat-like/Quinoprotein amine dehydrogenase"/>
    <property type="match status" value="1"/>
</dbReference>
<reference evidence="7 8" key="1">
    <citation type="submission" date="2020-12" db="EMBL/GenBank/DDBJ databases">
        <title>Metabolic potential, ecology and presence of endohyphal bacteria is reflected in genomic diversity of Mucoromycotina.</title>
        <authorList>
            <person name="Muszewska A."/>
            <person name="Okrasinska A."/>
            <person name="Steczkiewicz K."/>
            <person name="Drgas O."/>
            <person name="Orlowska M."/>
            <person name="Perlinska-Lenart U."/>
            <person name="Aleksandrzak-Piekarczyk T."/>
            <person name="Szatraj K."/>
            <person name="Zielenkiewicz U."/>
            <person name="Pilsyk S."/>
            <person name="Malc E."/>
            <person name="Mieczkowski P."/>
            <person name="Kruszewska J.S."/>
            <person name="Biernat P."/>
            <person name="Pawlowska J."/>
        </authorList>
    </citation>
    <scope>NUCLEOTIDE SEQUENCE [LARGE SCALE GENOMIC DNA]</scope>
    <source>
        <strain evidence="7 8">CBS 142.35</strain>
    </source>
</reference>
<evidence type="ECO:0000313" key="8">
    <source>
        <dbReference type="Proteomes" id="UP000646827"/>
    </source>
</evidence>
<accession>A0A8H7VKC0</accession>
<keyword evidence="3" id="KW-0677">Repeat</keyword>
<evidence type="ECO:0000256" key="5">
    <source>
        <dbReference type="SAM" id="MobiDB-lite"/>
    </source>
</evidence>
<dbReference type="InterPro" id="IPR059104">
    <property type="entry name" value="Beta-prop_EIPR1-like"/>
</dbReference>
<dbReference type="InterPro" id="IPR001680">
    <property type="entry name" value="WD40_rpt"/>
</dbReference>
<feature type="compositionally biased region" description="Polar residues" evidence="5">
    <location>
        <begin position="698"/>
        <end position="714"/>
    </location>
</feature>
<dbReference type="InterPro" id="IPR015943">
    <property type="entry name" value="WD40/YVTN_repeat-like_dom_sf"/>
</dbReference>
<dbReference type="InterPro" id="IPR040323">
    <property type="entry name" value="EIPR1"/>
</dbReference>
<feature type="compositionally biased region" description="Low complexity" evidence="5">
    <location>
        <begin position="715"/>
        <end position="730"/>
    </location>
</feature>
<dbReference type="OrthoDB" id="361494at2759"/>
<evidence type="ECO:0000256" key="1">
    <source>
        <dbReference type="ARBA" id="ARBA00005672"/>
    </source>
</evidence>
<feature type="region of interest" description="Disordered" evidence="5">
    <location>
        <begin position="664"/>
        <end position="936"/>
    </location>
</feature>
<evidence type="ECO:0000259" key="6">
    <source>
        <dbReference type="Pfam" id="PF23609"/>
    </source>
</evidence>
<keyword evidence="8" id="KW-1185">Reference proteome</keyword>
<organism evidence="7 8">
    <name type="scientific">Circinella minor</name>
    <dbReference type="NCBI Taxonomy" id="1195481"/>
    <lineage>
        <taxon>Eukaryota</taxon>
        <taxon>Fungi</taxon>
        <taxon>Fungi incertae sedis</taxon>
        <taxon>Mucoromycota</taxon>
        <taxon>Mucoromycotina</taxon>
        <taxon>Mucoromycetes</taxon>
        <taxon>Mucorales</taxon>
        <taxon>Lichtheimiaceae</taxon>
        <taxon>Circinella</taxon>
    </lineage>
</organism>
<protein>
    <recommendedName>
        <fullName evidence="6">EIPR1-like beta-propeller domain-containing protein</fullName>
    </recommendedName>
</protein>
<dbReference type="PROSITE" id="PS50294">
    <property type="entry name" value="WD_REPEATS_REGION"/>
    <property type="match status" value="1"/>
</dbReference>
<name>A0A8H7VKC0_9FUNG</name>
<dbReference type="EMBL" id="JAEPRB010000055">
    <property type="protein sequence ID" value="KAG2223760.1"/>
    <property type="molecule type" value="Genomic_DNA"/>
</dbReference>
<feature type="compositionally biased region" description="Polar residues" evidence="5">
    <location>
        <begin position="865"/>
        <end position="881"/>
    </location>
</feature>
<proteinExistence type="inferred from homology"/>
<dbReference type="PROSITE" id="PS50082">
    <property type="entry name" value="WD_REPEATS_2"/>
    <property type="match status" value="1"/>
</dbReference>
<dbReference type="SUPFAM" id="SSF50978">
    <property type="entry name" value="WD40 repeat-like"/>
    <property type="match status" value="1"/>
</dbReference>
<dbReference type="InterPro" id="IPR036322">
    <property type="entry name" value="WD40_repeat_dom_sf"/>
</dbReference>
<comment type="similarity">
    <text evidence="1">Belongs to the WD repeat EIPR1 family.</text>
</comment>
<evidence type="ECO:0000256" key="4">
    <source>
        <dbReference type="PROSITE-ProRule" id="PRU00221"/>
    </source>
</evidence>
<dbReference type="Pfam" id="PF23609">
    <property type="entry name" value="Beta-prop_EIPR1"/>
    <property type="match status" value="1"/>
</dbReference>
<dbReference type="Proteomes" id="UP000646827">
    <property type="component" value="Unassembled WGS sequence"/>
</dbReference>
<feature type="repeat" description="WD" evidence="4">
    <location>
        <begin position="355"/>
        <end position="387"/>
    </location>
</feature>
<feature type="compositionally biased region" description="Basic and acidic residues" evidence="5">
    <location>
        <begin position="672"/>
        <end position="697"/>
    </location>
</feature>
<evidence type="ECO:0000256" key="2">
    <source>
        <dbReference type="ARBA" id="ARBA00022574"/>
    </source>
</evidence>
<feature type="domain" description="EIPR1-like beta-propeller" evidence="6">
    <location>
        <begin position="256"/>
        <end position="387"/>
    </location>
</feature>
<dbReference type="AlphaFoldDB" id="A0A8H7VKC0"/>
<sequence length="936" mass="107213">MVRINFADLDKRINLSQAGRRMPYLCSVNEALGWRILSEGIVKTAKTLRTNCFDLFNEDKYLTSLAQSDKNKGIIVMGSAYRQSDGYYNLYFIKDLMAPKNIIIDGPRFELVHTEKLDIPIHSLDWSGTHLLVGSKQGMTRLYTVRGKWNELYQDQMENDFKVTQAAEYAMPISSVYEAPVLPDKYPMNSIIKSVGFNSSYSDDRVYELWKPLIDNIEEDDEQQQQQYQEQKENIHVTTDFLTTFMNQLNIWDALEEGNPKLSFNLGTNLINCGNWSPHAPHTLIATGGCDNTLRVIDVRTKEGVVWQAEEAHNRPIRDAKFNTFIPYWLASSGEDAIVNIYDIRASYHAPVAKIAGHDGIVESVTWSNMRCEILSTASSDGTMRLWIFKADAIPIFDSLYHTAKWSKRDTPISSLRPQSKALWHSWQQSTIEEPWSKVDQHIYYNDNDDPWGHSEDYGAETMLLTGALGIGEWGRSDKGPVYIGEDVEKSKGCVVKVSTSKSIAGEYYSITDRGQLISQTVRLENKQDAFVFPFRFKKEDDPLANQIECDLFTRHIGRAKENIEKLRHMDCDIESERDEQVAYFEDCIRVLPPIMPDQWGIDTLPDKMDRRTSRRLWNQDDLWEVGISTFRKDLDYWGACRLPPGYTTRNNFDLNIKERTLAPSAPTIRKSSKDSDISSTPMEDKQQQRPPIEEMSSKSYESLTKQNTSRSLKTPSNTSIISSTSSRTSHNYKANSMSSTSRQPSDNEIQKPQQQPKNPFYTVNVDEGDPNISSPTMVFDMPEKEAQKLQQSSSSNLRTRSGTLRKNLSTNFLNRTSSRGSSLVSKISNNNNPFLQQQQEQQEPSQQPHQEEKQQQLETGKAVEQQQQQQHRFGKPTQSLKRMFSRKSKQQQGPPPPEPYNRMTEQEENSAVNEMPEPSVRRKRTIRRNAVFGAS</sequence>
<gene>
    <name evidence="7" type="ORF">INT45_003484</name>
</gene>
<dbReference type="PANTHER" id="PTHR14205">
    <property type="entry name" value="WD-REPEAT PROTEIN"/>
    <property type="match status" value="1"/>
</dbReference>
<dbReference type="PANTHER" id="PTHR14205:SF15">
    <property type="entry name" value="EARP AND GARP COMPLEX-INTERACTING PROTEIN 1"/>
    <property type="match status" value="1"/>
</dbReference>
<evidence type="ECO:0000313" key="7">
    <source>
        <dbReference type="EMBL" id="KAG2223760.1"/>
    </source>
</evidence>
<feature type="compositionally biased region" description="Polar residues" evidence="5">
    <location>
        <begin position="789"/>
        <end position="836"/>
    </location>
</feature>
<comment type="caution">
    <text evidence="7">The sequence shown here is derived from an EMBL/GenBank/DDBJ whole genome shotgun (WGS) entry which is preliminary data.</text>
</comment>
<keyword evidence="2 4" id="KW-0853">WD repeat</keyword>
<dbReference type="SMART" id="SM00320">
    <property type="entry name" value="WD40"/>
    <property type="match status" value="4"/>
</dbReference>